<evidence type="ECO:0008006" key="3">
    <source>
        <dbReference type="Google" id="ProtNLM"/>
    </source>
</evidence>
<reference evidence="2" key="1">
    <citation type="journal article" date="2020" name="J. ISSAAS">
        <title>Lactobacilli and other gastrointestinal microbiota of Peromyscus leucopus, reservoir host for agents of Lyme disease and other zoonoses in North America.</title>
        <authorList>
            <person name="Milovic A."/>
            <person name="Bassam K."/>
            <person name="Shao H."/>
            <person name="Chatzistamou I."/>
            <person name="Tufts D.M."/>
            <person name="Diuk-Wasser M."/>
            <person name="Barbour A.G."/>
        </authorList>
    </citation>
    <scope>NUCLEOTIDE SEQUENCE</scope>
    <source>
        <strain evidence="2">LL70</strain>
    </source>
</reference>
<keyword evidence="1" id="KW-0472">Membrane</keyword>
<protein>
    <recommendedName>
        <fullName evidence="3">DUF4230 domain-containing protein</fullName>
    </recommendedName>
</protein>
<name>A0A6G8F173_9BACT</name>
<dbReference type="Pfam" id="PF14014">
    <property type="entry name" value="DUF4230"/>
    <property type="match status" value="1"/>
</dbReference>
<feature type="transmembrane region" description="Helical" evidence="1">
    <location>
        <begin position="20"/>
        <end position="38"/>
    </location>
</feature>
<evidence type="ECO:0000256" key="1">
    <source>
        <dbReference type="SAM" id="Phobius"/>
    </source>
</evidence>
<sequence>MAGIIRFLGKLSNGLNRLTVLLTCVAVLAAIGVALWLVHTVRNSGLSIGADDTIDPTPTMVERMRAIGQWEFLEINDEEIIDTMRTGFFSDDELVRIYYGTLRIGIDLRECSEDWIKVEKDTVRVTIPDVKLLDYNFIDEARTRSFFESGTWSHADRKAMYEKARRLMTERCLTKENMDVAQANAREQITRMLQPVAEPKTVKVMP</sequence>
<dbReference type="EMBL" id="MN990733">
    <property type="protein sequence ID" value="QIM09908.1"/>
    <property type="molecule type" value="Genomic_DNA"/>
</dbReference>
<dbReference type="InterPro" id="IPR025324">
    <property type="entry name" value="DUF4230"/>
</dbReference>
<gene>
    <name evidence="2" type="ORF">Prevot485_0070</name>
</gene>
<dbReference type="AlphaFoldDB" id="A0A6G8F173"/>
<organism evidence="2">
    <name type="scientific">uncultured Prevotella sp</name>
    <dbReference type="NCBI Taxonomy" id="159272"/>
    <lineage>
        <taxon>Bacteria</taxon>
        <taxon>Pseudomonadati</taxon>
        <taxon>Bacteroidota</taxon>
        <taxon>Bacteroidia</taxon>
        <taxon>Bacteroidales</taxon>
        <taxon>Prevotellaceae</taxon>
        <taxon>Prevotella</taxon>
        <taxon>environmental samples</taxon>
    </lineage>
</organism>
<evidence type="ECO:0000313" key="2">
    <source>
        <dbReference type="EMBL" id="QIM09908.1"/>
    </source>
</evidence>
<accession>A0A6G8F173</accession>
<keyword evidence="1" id="KW-1133">Transmembrane helix</keyword>
<proteinExistence type="predicted"/>
<keyword evidence="1" id="KW-0812">Transmembrane</keyword>